<evidence type="ECO:0000259" key="2">
    <source>
        <dbReference type="Pfam" id="PF26616"/>
    </source>
</evidence>
<evidence type="ECO:0000313" key="3">
    <source>
        <dbReference type="EMBL" id="CZR68798.1"/>
    </source>
</evidence>
<keyword evidence="4" id="KW-1185">Reference proteome</keyword>
<feature type="transmembrane region" description="Helical" evidence="1">
    <location>
        <begin position="483"/>
        <end position="504"/>
    </location>
</feature>
<dbReference type="EMBL" id="FJOG01000060">
    <property type="protein sequence ID" value="CZR68798.1"/>
    <property type="molecule type" value="Genomic_DNA"/>
</dbReference>
<protein>
    <recommendedName>
        <fullName evidence="2">CorA-like transporter domain-containing protein</fullName>
    </recommendedName>
</protein>
<dbReference type="AlphaFoldDB" id="A0A1L7XUT7"/>
<dbReference type="STRING" id="576137.A0A1L7XUT7"/>
<keyword evidence="1" id="KW-0812">Transmembrane</keyword>
<keyword evidence="1" id="KW-0472">Membrane</keyword>
<dbReference type="Gene3D" id="1.20.58.340">
    <property type="entry name" value="Magnesium transport protein CorA, transmembrane region"/>
    <property type="match status" value="1"/>
</dbReference>
<reference evidence="3 4" key="1">
    <citation type="submission" date="2016-03" db="EMBL/GenBank/DDBJ databases">
        <authorList>
            <person name="Ploux O."/>
        </authorList>
    </citation>
    <scope>NUCLEOTIDE SEQUENCE [LARGE SCALE GENOMIC DNA]</scope>
    <source>
        <strain evidence="3 4">UAMH 11012</strain>
    </source>
</reference>
<proteinExistence type="predicted"/>
<gene>
    <name evidence="3" type="ORF">PAC_18698</name>
</gene>
<dbReference type="Proteomes" id="UP000184330">
    <property type="component" value="Unassembled WGS sequence"/>
</dbReference>
<organism evidence="3 4">
    <name type="scientific">Phialocephala subalpina</name>
    <dbReference type="NCBI Taxonomy" id="576137"/>
    <lineage>
        <taxon>Eukaryota</taxon>
        <taxon>Fungi</taxon>
        <taxon>Dikarya</taxon>
        <taxon>Ascomycota</taxon>
        <taxon>Pezizomycotina</taxon>
        <taxon>Leotiomycetes</taxon>
        <taxon>Helotiales</taxon>
        <taxon>Mollisiaceae</taxon>
        <taxon>Phialocephala</taxon>
        <taxon>Phialocephala fortinii species complex</taxon>
    </lineage>
</organism>
<feature type="domain" description="CorA-like transporter" evidence="2">
    <location>
        <begin position="51"/>
        <end position="290"/>
    </location>
</feature>
<evidence type="ECO:0000256" key="1">
    <source>
        <dbReference type="SAM" id="Phobius"/>
    </source>
</evidence>
<accession>A0A1L7XUT7</accession>
<dbReference type="Pfam" id="PF26616">
    <property type="entry name" value="CorA-like"/>
    <property type="match status" value="1"/>
</dbReference>
<evidence type="ECO:0000313" key="4">
    <source>
        <dbReference type="Proteomes" id="UP000184330"/>
    </source>
</evidence>
<dbReference type="InterPro" id="IPR058257">
    <property type="entry name" value="CorA-like_dom"/>
</dbReference>
<dbReference type="OrthoDB" id="5396681at2759"/>
<sequence>MKLESTPYDSGVDPKSTLKIGVVAHPAKSQLDSETLYTLIGQEVSYLGERYPIDIDCFAPVGENRSLCDQALRQASLKIFQISGGGVNVLQSTQDDESQSRLYREHFITSEEVEKHGILDLRGDFWQHLVFVVQPAFSWSQLSITELAFRNILAGLRVFTPFLHVVHSFGSKTNDRQRARNLAYHRVYPSSSYEFCYSIRYFELNGRGRGNPWSLRQTGVYQKCLANKQSAWLLLNFSSYVNDRMSAALGEKSTSIHGSCGAKPLLPHFFLISAATRNWDPYIENLRHQVIILEEKAYSFRINEVYLVDYELLFSDVQRIMSLSDTLATATSIIRGQRDILSKLNDLYKSLEKRRPGRCNCDTTSVLAMLGADLQHSYEAVMVLARTALKIMQLLSAILTTRANDNLLVTTSTIQISIAELQQQSRQNVLDTSHLLQTTKEGQRDAAVIKTLTQTATMFLPASLIASLFSSTIVNDTGNISSVALYFAITFPLLLVTLLLVIILDKGLPRATWLRRFL</sequence>
<keyword evidence="1" id="KW-1133">Transmembrane helix</keyword>
<name>A0A1L7XUT7_9HELO</name>